<keyword evidence="8" id="KW-0282">Flagellum</keyword>
<dbReference type="InterPro" id="IPR042196">
    <property type="entry name" value="FHIPEP_4"/>
</dbReference>
<feature type="transmembrane region" description="Helical" evidence="7">
    <location>
        <begin position="110"/>
        <end position="129"/>
    </location>
</feature>
<feature type="transmembrane region" description="Helical" evidence="7">
    <location>
        <begin position="273"/>
        <end position="292"/>
    </location>
</feature>
<dbReference type="STRING" id="451.B6N58_04390"/>
<dbReference type="InterPro" id="IPR042193">
    <property type="entry name" value="FHIPEP_3"/>
</dbReference>
<keyword evidence="8" id="KW-0969">Cilium</keyword>
<name>A0A098GI14_LEGMI</name>
<dbReference type="KEGG" id="tmc:LMI_2354"/>
<dbReference type="HOGENOM" id="CLU_015346_3_0_6"/>
<dbReference type="PANTHER" id="PTHR30161:SF1">
    <property type="entry name" value="FLAGELLAR BIOSYNTHESIS PROTEIN FLHA-RELATED"/>
    <property type="match status" value="1"/>
</dbReference>
<feature type="transmembrane region" description="Helical" evidence="7">
    <location>
        <begin position="238"/>
        <end position="261"/>
    </location>
</feature>
<dbReference type="InterPro" id="IPR001712">
    <property type="entry name" value="T3SS_FHIPEP"/>
</dbReference>
<dbReference type="Gene3D" id="3.40.50.12790">
    <property type="entry name" value="FHIPEP family, domain 4"/>
    <property type="match status" value="1"/>
</dbReference>
<dbReference type="EMBL" id="FMVN01000008">
    <property type="protein sequence ID" value="SCY47386.1"/>
    <property type="molecule type" value="Genomic_DNA"/>
</dbReference>
<dbReference type="AlphaFoldDB" id="A0A098GI14"/>
<dbReference type="PANTHER" id="PTHR30161">
    <property type="entry name" value="FLAGELLAR EXPORT PROTEIN, MEMBRANE FLHA SUBUNIT-RELATED"/>
    <property type="match status" value="1"/>
</dbReference>
<feature type="transmembrane region" description="Helical" evidence="7">
    <location>
        <begin position="39"/>
        <end position="57"/>
    </location>
</feature>
<evidence type="ECO:0000313" key="10">
    <source>
        <dbReference type="Proteomes" id="UP000032414"/>
    </source>
</evidence>
<keyword evidence="3" id="KW-1003">Cell membrane</keyword>
<dbReference type="InterPro" id="IPR042194">
    <property type="entry name" value="FHIPEP_1"/>
</dbReference>
<feature type="transmembrane region" description="Helical" evidence="7">
    <location>
        <begin position="197"/>
        <end position="218"/>
    </location>
</feature>
<evidence type="ECO:0000256" key="4">
    <source>
        <dbReference type="ARBA" id="ARBA00022692"/>
    </source>
</evidence>
<evidence type="ECO:0000313" key="11">
    <source>
        <dbReference type="Proteomes" id="UP000182998"/>
    </source>
</evidence>
<dbReference type="RefSeq" id="WP_052679546.1">
    <property type="nucleotide sequence ID" value="NZ_CP020614.1"/>
</dbReference>
<dbReference type="EMBL" id="LN614830">
    <property type="protein sequence ID" value="CEG61622.1"/>
    <property type="molecule type" value="Genomic_DNA"/>
</dbReference>
<evidence type="ECO:0000256" key="3">
    <source>
        <dbReference type="ARBA" id="ARBA00022475"/>
    </source>
</evidence>
<dbReference type="Gene3D" id="3.40.30.60">
    <property type="entry name" value="FHIPEP family, domain 1"/>
    <property type="match status" value="1"/>
</dbReference>
<reference evidence="8" key="2">
    <citation type="submission" date="2014-09" db="EMBL/GenBank/DDBJ databases">
        <authorList>
            <person name="GOMEZ-VALERO Laura"/>
        </authorList>
    </citation>
    <scope>NUCLEOTIDE SEQUENCE</scope>
    <source>
        <strain evidence="8">ATCC33218</strain>
    </source>
</reference>
<evidence type="ECO:0000313" key="8">
    <source>
        <dbReference type="EMBL" id="CEG61622.1"/>
    </source>
</evidence>
<dbReference type="Proteomes" id="UP000182998">
    <property type="component" value="Unassembled WGS sequence"/>
</dbReference>
<evidence type="ECO:0000256" key="2">
    <source>
        <dbReference type="ARBA" id="ARBA00008835"/>
    </source>
</evidence>
<dbReference type="PRINTS" id="PR00949">
    <property type="entry name" value="TYPE3IMAPROT"/>
</dbReference>
<reference evidence="10" key="1">
    <citation type="submission" date="2014-09" db="EMBL/GenBank/DDBJ databases">
        <authorList>
            <person name="Gomez-Valero L."/>
        </authorList>
    </citation>
    <scope>NUCLEOTIDE SEQUENCE [LARGE SCALE GENOMIC DNA]</scope>
    <source>
        <strain evidence="10">ATCC33218</strain>
    </source>
</reference>
<evidence type="ECO:0000313" key="9">
    <source>
        <dbReference type="EMBL" id="SCY47386.1"/>
    </source>
</evidence>
<feature type="transmembrane region" description="Helical" evidence="7">
    <location>
        <begin position="12"/>
        <end position="33"/>
    </location>
</feature>
<dbReference type="PROSITE" id="PS00994">
    <property type="entry name" value="FHIPEP"/>
    <property type="match status" value="1"/>
</dbReference>
<dbReference type="InterPro" id="IPR025505">
    <property type="entry name" value="FHIPEP_CS"/>
</dbReference>
<comment type="subcellular location">
    <subcellularLocation>
        <location evidence="1">Cell membrane</location>
        <topology evidence="1">Multi-pass membrane protein</topology>
    </subcellularLocation>
</comment>
<protein>
    <submittedName>
        <fullName evidence="8 9">Flagellar biosynthesis protein FlhA</fullName>
    </submittedName>
</protein>
<dbReference type="GO" id="GO:0009306">
    <property type="term" value="P:protein secretion"/>
    <property type="evidence" value="ECO:0007669"/>
    <property type="project" value="InterPro"/>
</dbReference>
<keyword evidence="11" id="KW-1185">Reference proteome</keyword>
<dbReference type="Proteomes" id="UP000032414">
    <property type="component" value="Chromosome I"/>
</dbReference>
<dbReference type="GO" id="GO:0005886">
    <property type="term" value="C:plasma membrane"/>
    <property type="evidence" value="ECO:0007669"/>
    <property type="project" value="UniProtKB-SubCell"/>
</dbReference>
<reference evidence="9 11" key="3">
    <citation type="submission" date="2016-10" db="EMBL/GenBank/DDBJ databases">
        <authorList>
            <person name="Varghese N."/>
            <person name="Submissions S."/>
        </authorList>
    </citation>
    <scope>NUCLEOTIDE SEQUENCE [LARGE SCALE GENOMIC DNA]</scope>
    <source>
        <strain evidence="9 11">ATCC 33218</strain>
    </source>
</reference>
<dbReference type="GO" id="GO:0044780">
    <property type="term" value="P:bacterial-type flagellum assembly"/>
    <property type="evidence" value="ECO:0007669"/>
    <property type="project" value="TreeGrafter"/>
</dbReference>
<organism evidence="8 10">
    <name type="scientific">Legionella micdadei</name>
    <name type="common">Tatlockia micdadei</name>
    <dbReference type="NCBI Taxonomy" id="451"/>
    <lineage>
        <taxon>Bacteria</taxon>
        <taxon>Pseudomonadati</taxon>
        <taxon>Pseudomonadota</taxon>
        <taxon>Gammaproteobacteria</taxon>
        <taxon>Legionellales</taxon>
        <taxon>Legionellaceae</taxon>
        <taxon>Legionella</taxon>
    </lineage>
</organism>
<keyword evidence="4 7" id="KW-0812">Transmembrane</keyword>
<comment type="similarity">
    <text evidence="2">Belongs to the FHIPEP (flagella/HR/invasion proteins export pore) family.</text>
</comment>
<keyword evidence="8" id="KW-0966">Cell projection</keyword>
<evidence type="ECO:0000256" key="1">
    <source>
        <dbReference type="ARBA" id="ARBA00004651"/>
    </source>
</evidence>
<dbReference type="Gene3D" id="1.10.8.540">
    <property type="entry name" value="FHIPEP family, domain 3"/>
    <property type="match status" value="1"/>
</dbReference>
<dbReference type="PATRIC" id="fig|451.8.peg.2927"/>
<evidence type="ECO:0000256" key="5">
    <source>
        <dbReference type="ARBA" id="ARBA00022989"/>
    </source>
</evidence>
<accession>A0A098GI14</accession>
<feature type="transmembrane region" description="Helical" evidence="7">
    <location>
        <begin position="69"/>
        <end position="90"/>
    </location>
</feature>
<dbReference type="PIRSF" id="PIRSF005419">
    <property type="entry name" value="FlhA"/>
    <property type="match status" value="1"/>
</dbReference>
<evidence type="ECO:0000256" key="7">
    <source>
        <dbReference type="SAM" id="Phobius"/>
    </source>
</evidence>
<sequence length="669" mass="74315">MMENNRNKYQGNSELIMISFAISILLILFIPIPAGLLDFLLIINFSWALIILLLTFYTDKPLSFSTFPALLLLSTLFRLSLNISATRLILTNGNAGNVIQAIGQYVIRGNYIMGLVVFLILILIQYLVITNGAQRVAEVAARFTLDSMPGKQMSIDADLNMGIISQAEAKFRRAQIEKEANFYGSMDGASKFVKGDAIAGILIILVDILGGFAIGMAQKGLSLTESIQRYTLLTVGDGLVTQVPALIISTATGIIVTRAATDTQLGGEISKQIAAYPKSLIMVCFGLLSLLLLKGIPAMPVITISGLVAIAAWFALRSKAEETIEEIEESLYEKIKIYPIEIQLHQELYACLAQQEQTFLQYLQQVRERLAFEIGFVMPEVKLISDKKLSYPFYCISIQGNNQGYHQLHFDKVLAIVSSRTHQETTILNQGIEVRDPSYGLPAVWIDANQETKAIEMGYTLCDPINVLITHVKEVVYNHTADLLTRTETGALLEQADIRHLRDELIPTLLSLSHVQCILKNLLQEKVSIRNLSTILEVLLEHAKNITDPGQLTELVRMRLGAAICQKLMINQKSLQVLTLAPVLEQKLNQNLGKDFWALEPSLTETFITSLANQVEKMLGERKRPVLLCSSALRKHIKQLTQRVIPHLTVLAMNEVPVSISVESFAVVQ</sequence>
<keyword evidence="5 7" id="KW-1133">Transmembrane helix</keyword>
<dbReference type="Pfam" id="PF00771">
    <property type="entry name" value="FHIPEP"/>
    <property type="match status" value="1"/>
</dbReference>
<proteinExistence type="inferred from homology"/>
<evidence type="ECO:0000256" key="6">
    <source>
        <dbReference type="ARBA" id="ARBA00023136"/>
    </source>
</evidence>
<gene>
    <name evidence="8" type="primary">flhA</name>
    <name evidence="8" type="ORF">LMI_2354</name>
    <name evidence="9" type="ORF">SAMN02982997_01831</name>
</gene>
<keyword evidence="6 7" id="KW-0472">Membrane</keyword>